<evidence type="ECO:0000256" key="1">
    <source>
        <dbReference type="SAM" id="MobiDB-lite"/>
    </source>
</evidence>
<feature type="compositionally biased region" description="Basic residues" evidence="1">
    <location>
        <begin position="48"/>
        <end position="61"/>
    </location>
</feature>
<proteinExistence type="predicted"/>
<dbReference type="EMBL" id="GL833130">
    <property type="protein sequence ID" value="EGB07750.1"/>
    <property type="molecule type" value="Genomic_DNA"/>
</dbReference>
<feature type="region of interest" description="Disordered" evidence="1">
    <location>
        <begin position="1"/>
        <end position="80"/>
    </location>
</feature>
<dbReference type="RefSeq" id="XP_009037735.1">
    <property type="nucleotide sequence ID" value="XM_009039487.1"/>
</dbReference>
<sequence>MRAHGRMGDDAHHGRPSDHRRRPEREYRRVLQEGRGEAGHEPEDQGLRRRPGAGRLQRRQRQGLPVPDEPRLHPALAEPLLRRRRGLGRRGLHRRGVALRPPRLHAAVPLRRGLLGRDGHPRHRRPARRGPDLHRLHRRRDPRDRRPQGRVPEHQRRRVLPRPRAPGPLHARRGRPPRRRRRGHHALRLRQGRLRGAALDLVGGRGPPPPPGRFPLVSTGFWTSDQLSERYRSGERARGVPT</sequence>
<accession>F0YAV0</accession>
<dbReference type="AlphaFoldDB" id="F0YAV0"/>
<feature type="compositionally biased region" description="Basic residues" evidence="1">
    <location>
        <begin position="170"/>
        <end position="193"/>
    </location>
</feature>
<reference evidence="2 3" key="1">
    <citation type="journal article" date="2011" name="Proc. Natl. Acad. Sci. U.S.A.">
        <title>Niche of harmful alga Aureococcus anophagefferens revealed through ecogenomics.</title>
        <authorList>
            <person name="Gobler C.J."/>
            <person name="Berry D.L."/>
            <person name="Dyhrman S.T."/>
            <person name="Wilhelm S.W."/>
            <person name="Salamov A."/>
            <person name="Lobanov A.V."/>
            <person name="Zhang Y."/>
            <person name="Collier J.L."/>
            <person name="Wurch L.L."/>
            <person name="Kustka A.B."/>
            <person name="Dill B.D."/>
            <person name="Shah M."/>
            <person name="VerBerkmoes N.C."/>
            <person name="Kuo A."/>
            <person name="Terry A."/>
            <person name="Pangilinan J."/>
            <person name="Lindquist E.A."/>
            <person name="Lucas S."/>
            <person name="Paulsen I.T."/>
            <person name="Hattenrath-Lehmann T.K."/>
            <person name="Talmage S.C."/>
            <person name="Walker E.A."/>
            <person name="Koch F."/>
            <person name="Burson A.M."/>
            <person name="Marcoval M.A."/>
            <person name="Tang Y.Z."/>
            <person name="Lecleir G.R."/>
            <person name="Coyne K.J."/>
            <person name="Berg G.M."/>
            <person name="Bertrand E.M."/>
            <person name="Saito M.A."/>
            <person name="Gladyshev V.N."/>
            <person name="Grigoriev I.V."/>
        </authorList>
    </citation>
    <scope>NUCLEOTIDE SEQUENCE [LARGE SCALE GENOMIC DNA]</scope>
    <source>
        <strain evidence="3">CCMP 1984</strain>
    </source>
</reference>
<keyword evidence="3" id="KW-1185">Reference proteome</keyword>
<evidence type="ECO:0000313" key="2">
    <source>
        <dbReference type="EMBL" id="EGB07750.1"/>
    </source>
</evidence>
<evidence type="ECO:0000313" key="3">
    <source>
        <dbReference type="Proteomes" id="UP000002729"/>
    </source>
</evidence>
<gene>
    <name evidence="2" type="ORF">AURANDRAFT_71768</name>
</gene>
<dbReference type="GeneID" id="20228386"/>
<dbReference type="KEGG" id="aaf:AURANDRAFT_71768"/>
<feature type="compositionally biased region" description="Basic and acidic residues" evidence="1">
    <location>
        <begin position="1"/>
        <end position="47"/>
    </location>
</feature>
<protein>
    <submittedName>
        <fullName evidence="2">Expressed protein</fullName>
    </submittedName>
</protein>
<feature type="region of interest" description="Disordered" evidence="1">
    <location>
        <begin position="110"/>
        <end position="219"/>
    </location>
</feature>
<name>F0YAV0_AURAN</name>
<organism evidence="3">
    <name type="scientific">Aureococcus anophagefferens</name>
    <name type="common">Harmful bloom alga</name>
    <dbReference type="NCBI Taxonomy" id="44056"/>
    <lineage>
        <taxon>Eukaryota</taxon>
        <taxon>Sar</taxon>
        <taxon>Stramenopiles</taxon>
        <taxon>Ochrophyta</taxon>
        <taxon>Pelagophyceae</taxon>
        <taxon>Pelagomonadales</taxon>
        <taxon>Pelagomonadaceae</taxon>
        <taxon>Aureococcus</taxon>
    </lineage>
</organism>
<dbReference type="InParanoid" id="F0YAV0"/>
<dbReference type="Proteomes" id="UP000002729">
    <property type="component" value="Unassembled WGS sequence"/>
</dbReference>
<feature type="compositionally biased region" description="Basic and acidic residues" evidence="1">
    <location>
        <begin position="141"/>
        <end position="154"/>
    </location>
</feature>